<reference evidence="3 4" key="1">
    <citation type="submission" date="2024-11" db="EMBL/GenBank/DDBJ databases">
        <title>Chromosome-level genome assembly of Eucalyptus globulus Labill. provides insights into its genome evolution.</title>
        <authorList>
            <person name="Li X."/>
        </authorList>
    </citation>
    <scope>NUCLEOTIDE SEQUENCE [LARGE SCALE GENOMIC DNA]</scope>
    <source>
        <strain evidence="3">CL2024</strain>
        <tissue evidence="3">Fresh tender leaves</tissue>
    </source>
</reference>
<dbReference type="PANTHER" id="PTHR31325">
    <property type="entry name" value="OS01G0798800 PROTEIN-RELATED"/>
    <property type="match status" value="1"/>
</dbReference>
<gene>
    <name evidence="3" type="ORF">ACJRO7_000215</name>
</gene>
<feature type="domain" description="DUF4220" evidence="2">
    <location>
        <begin position="1"/>
        <end position="355"/>
    </location>
</feature>
<proteinExistence type="predicted"/>
<evidence type="ECO:0000256" key="1">
    <source>
        <dbReference type="SAM" id="Phobius"/>
    </source>
</evidence>
<keyword evidence="1" id="KW-1133">Transmembrane helix</keyword>
<protein>
    <recommendedName>
        <fullName evidence="2">DUF4220 domain-containing protein</fullName>
    </recommendedName>
</protein>
<evidence type="ECO:0000313" key="4">
    <source>
        <dbReference type="Proteomes" id="UP001634007"/>
    </source>
</evidence>
<keyword evidence="4" id="KW-1185">Reference proteome</keyword>
<keyword evidence="1" id="KW-0812">Transmembrane</keyword>
<dbReference type="AlphaFoldDB" id="A0ABD3LS82"/>
<keyword evidence="1" id="KW-0472">Membrane</keyword>
<dbReference type="Proteomes" id="UP001634007">
    <property type="component" value="Unassembled WGS sequence"/>
</dbReference>
<dbReference type="Pfam" id="PF04578">
    <property type="entry name" value="DUF594"/>
    <property type="match status" value="1"/>
</dbReference>
<sequence>MADWVAAFTVGLISHNRGNSSAHVVEVDEGLQAFWASFLLLHLGGPDTIIAFSLEDSSLWPWHLLSLIFEVYIDIYVFVQIFPSDKSMVIPLILVFLAGVIKIAERTLALYLLSLPRVKESTLLEKELRMAVDSQLLEELNVLGDGHGCSDEERAKLDESIMIKHAYSLFQIFKGFIVDLIFTRQQREMSREYFAKVSTIDALRVISVELDFIYEKLHTKALTIHHKWSYIFRIITCTSVVVALGQFNRLKKYGLPKLDVKITHFLLFGGIILDGIALLMLVFSNWTIARIKYNTTGSSKLDLFLHKLVSTMDYLRKPRYAACEVESYTNITYEVLYTPLIFRRWSESISACNIFSEALKESPRKICKYNQFWGIIIIKNICSLPFQMVDKIISCVHQAGQTIERFCGKRSMIADAKYVLKNPFLKKLWIIIFNKVKEGSRKLDDPETVRQIVKSSGNLFFPHKSWTRNLDEVLENITKANFHIHVIRLHIATEIWYNIEISIGRNDEREFSKILSDYMLYILLNRPNVMSTVVAVDIAQMISSEMLRELQDRIISDVTKDPEGMCKKLYNTIRNPYSTKGGAWRGMLLYAAVNIKGEAHVQVLSKGGELLTFIWLLMAHFGCFYKPEWGLCYEFWDEFERSEYLRSQSTE</sequence>
<accession>A0ABD3LS82</accession>
<feature type="transmembrane region" description="Helical" evidence="1">
    <location>
        <begin position="32"/>
        <end position="52"/>
    </location>
</feature>
<evidence type="ECO:0000259" key="2">
    <source>
        <dbReference type="Pfam" id="PF13968"/>
    </source>
</evidence>
<feature type="transmembrane region" description="Helical" evidence="1">
    <location>
        <begin position="88"/>
        <end position="113"/>
    </location>
</feature>
<feature type="transmembrane region" description="Helical" evidence="1">
    <location>
        <begin position="262"/>
        <end position="283"/>
    </location>
</feature>
<organism evidence="3 4">
    <name type="scientific">Eucalyptus globulus</name>
    <name type="common">Tasmanian blue gum</name>
    <dbReference type="NCBI Taxonomy" id="34317"/>
    <lineage>
        <taxon>Eukaryota</taxon>
        <taxon>Viridiplantae</taxon>
        <taxon>Streptophyta</taxon>
        <taxon>Embryophyta</taxon>
        <taxon>Tracheophyta</taxon>
        <taxon>Spermatophyta</taxon>
        <taxon>Magnoliopsida</taxon>
        <taxon>eudicotyledons</taxon>
        <taxon>Gunneridae</taxon>
        <taxon>Pentapetalae</taxon>
        <taxon>rosids</taxon>
        <taxon>malvids</taxon>
        <taxon>Myrtales</taxon>
        <taxon>Myrtaceae</taxon>
        <taxon>Myrtoideae</taxon>
        <taxon>Eucalypteae</taxon>
        <taxon>Eucalyptus</taxon>
    </lineage>
</organism>
<feature type="transmembrane region" description="Helical" evidence="1">
    <location>
        <begin position="230"/>
        <end position="250"/>
    </location>
</feature>
<comment type="caution">
    <text evidence="3">The sequence shown here is derived from an EMBL/GenBank/DDBJ whole genome shotgun (WGS) entry which is preliminary data.</text>
</comment>
<name>A0ABD3LS82_EUCGL</name>
<evidence type="ECO:0000313" key="3">
    <source>
        <dbReference type="EMBL" id="KAL3752782.1"/>
    </source>
</evidence>
<dbReference type="InterPro" id="IPR025315">
    <property type="entry name" value="DUF4220"/>
</dbReference>
<dbReference type="InterPro" id="IPR007658">
    <property type="entry name" value="DUF594"/>
</dbReference>
<dbReference type="Pfam" id="PF13968">
    <property type="entry name" value="DUF4220"/>
    <property type="match status" value="1"/>
</dbReference>
<feature type="transmembrane region" description="Helical" evidence="1">
    <location>
        <begin position="64"/>
        <end position="82"/>
    </location>
</feature>
<dbReference type="EMBL" id="JBJKBG010000001">
    <property type="protein sequence ID" value="KAL3752782.1"/>
    <property type="molecule type" value="Genomic_DNA"/>
</dbReference>